<name>A0ABU7CRZ9_9TELE</name>
<gene>
    <name evidence="1" type="ORF">CHARACLAT_015836</name>
</gene>
<keyword evidence="2" id="KW-1185">Reference proteome</keyword>
<organism evidence="1 2">
    <name type="scientific">Characodon lateralis</name>
    <dbReference type="NCBI Taxonomy" id="208331"/>
    <lineage>
        <taxon>Eukaryota</taxon>
        <taxon>Metazoa</taxon>
        <taxon>Chordata</taxon>
        <taxon>Craniata</taxon>
        <taxon>Vertebrata</taxon>
        <taxon>Euteleostomi</taxon>
        <taxon>Actinopterygii</taxon>
        <taxon>Neopterygii</taxon>
        <taxon>Teleostei</taxon>
        <taxon>Neoteleostei</taxon>
        <taxon>Acanthomorphata</taxon>
        <taxon>Ovalentaria</taxon>
        <taxon>Atherinomorphae</taxon>
        <taxon>Cyprinodontiformes</taxon>
        <taxon>Goodeidae</taxon>
        <taxon>Characodon</taxon>
    </lineage>
</organism>
<sequence length="105" mass="12102">MLCRQEKSSSHVLGEFVKDRGCVDELFKGALSDICTVSGTDYFQVHCQLLHNILQFVSDFLLAKRGKDWRQASTQKYPCRSITTSDLLGTLRRRLEFLRGILYLE</sequence>
<evidence type="ECO:0000313" key="2">
    <source>
        <dbReference type="Proteomes" id="UP001352852"/>
    </source>
</evidence>
<comment type="caution">
    <text evidence="1">The sequence shown here is derived from an EMBL/GenBank/DDBJ whole genome shotgun (WGS) entry which is preliminary data.</text>
</comment>
<reference evidence="1 2" key="1">
    <citation type="submission" date="2021-06" db="EMBL/GenBank/DDBJ databases">
        <authorList>
            <person name="Palmer J.M."/>
        </authorList>
    </citation>
    <scope>NUCLEOTIDE SEQUENCE [LARGE SCALE GENOMIC DNA]</scope>
    <source>
        <strain evidence="1 2">CL_MEX2019</strain>
        <tissue evidence="1">Muscle</tissue>
    </source>
</reference>
<dbReference type="EMBL" id="JAHUTJ010001246">
    <property type="protein sequence ID" value="MED6264520.1"/>
    <property type="molecule type" value="Genomic_DNA"/>
</dbReference>
<evidence type="ECO:0000313" key="1">
    <source>
        <dbReference type="EMBL" id="MED6264520.1"/>
    </source>
</evidence>
<dbReference type="Proteomes" id="UP001352852">
    <property type="component" value="Unassembled WGS sequence"/>
</dbReference>
<protein>
    <submittedName>
        <fullName evidence="1">Uncharacterized protein</fullName>
    </submittedName>
</protein>
<accession>A0ABU7CRZ9</accession>
<proteinExistence type="predicted"/>